<evidence type="ECO:0008006" key="5">
    <source>
        <dbReference type="Google" id="ProtNLM"/>
    </source>
</evidence>
<comment type="caution">
    <text evidence="3">The sequence shown here is derived from an EMBL/GenBank/DDBJ whole genome shotgun (WGS) entry which is preliminary data.</text>
</comment>
<dbReference type="SUPFAM" id="SSF53850">
    <property type="entry name" value="Periplasmic binding protein-like II"/>
    <property type="match status" value="1"/>
</dbReference>
<name>A0A178LQ81_MYCIR</name>
<dbReference type="PANTHER" id="PTHR30006">
    <property type="entry name" value="THIAMINE-BINDING PERIPLASMIC PROTEIN-RELATED"/>
    <property type="match status" value="1"/>
</dbReference>
<gene>
    <name evidence="3" type="ORF">A4X20_26420</name>
</gene>
<keyword evidence="1 2" id="KW-0732">Signal</keyword>
<dbReference type="OrthoDB" id="366726at2"/>
<dbReference type="RefSeq" id="WP_064283592.1">
    <property type="nucleotide sequence ID" value="NZ_LWCS01000040.1"/>
</dbReference>
<dbReference type="InterPro" id="IPR006059">
    <property type="entry name" value="SBP"/>
</dbReference>
<dbReference type="PROSITE" id="PS51257">
    <property type="entry name" value="PROKAR_LIPOPROTEIN"/>
    <property type="match status" value="1"/>
</dbReference>
<feature type="chain" id="PRO_5038433727" description="ABC transporter substrate-binding protein" evidence="2">
    <location>
        <begin position="29"/>
        <end position="341"/>
    </location>
</feature>
<evidence type="ECO:0000256" key="2">
    <source>
        <dbReference type="SAM" id="SignalP"/>
    </source>
</evidence>
<protein>
    <recommendedName>
        <fullName evidence="5">ABC transporter substrate-binding protein</fullName>
    </recommendedName>
</protein>
<dbReference type="EMBL" id="LWCS01000040">
    <property type="protein sequence ID" value="OAN35130.1"/>
    <property type="molecule type" value="Genomic_DNA"/>
</dbReference>
<organism evidence="3 4">
    <name type="scientific">Mycolicibacterium iranicum</name>
    <name type="common">Mycobacterium iranicum</name>
    <dbReference type="NCBI Taxonomy" id="912594"/>
    <lineage>
        <taxon>Bacteria</taxon>
        <taxon>Bacillati</taxon>
        <taxon>Actinomycetota</taxon>
        <taxon>Actinomycetes</taxon>
        <taxon>Mycobacteriales</taxon>
        <taxon>Mycobacteriaceae</taxon>
        <taxon>Mycolicibacterium</taxon>
    </lineage>
</organism>
<reference evidence="3 4" key="1">
    <citation type="submission" date="2016-04" db="EMBL/GenBank/DDBJ databases">
        <title>Draft Genome Sequences of Staphylococcus capitis Strain H36, S. capitis Strain H65, S. cohnii Strain H62, S. hominis Strain H69, Mycobacterium iranicum Strain H39, Plantibacter sp. Strain H53, Pseudomonas oryzihabitans Strain H72, and Microbacterium sp. Strain H83, isolated from residential settings.</title>
        <authorList>
            <person name="Lymperopoulou D."/>
            <person name="Adams R.I."/>
            <person name="Lindow S."/>
            <person name="Coil D.A."/>
            <person name="Jospin G."/>
            <person name="Eisen J.A."/>
        </authorList>
    </citation>
    <scope>NUCLEOTIDE SEQUENCE [LARGE SCALE GENOMIC DNA]</scope>
    <source>
        <strain evidence="3 4">H39</strain>
    </source>
</reference>
<sequence length="341" mass="36560">MSIKRRSLRRTAKIALAAALGLGLVACGGGGGGGQSEGAEGGGNNVVYYTTRPEDGLPELKTAFETANPGYTLEIIRGSSSDMVARLITEASAKQQKADVVEINSLPMSQLAEAGILAPLPSSITDALPDRTKAPDGTYAGTRYFGHYTPYNTNLVPEPEWPKSYMDFLKPYWRGQFIIGANDVEWAYQVYASMGPEKGLELFQQLAAQEPQIRDEGRGALAELIAVGQAKAAIMTLSYHVERREAKGLPIAGAPWDPPLLNIDWLATFNGAPNPDATNVFLTWFFSENGIATDAEIGFNRIGDDGTADALADPNLLILSPDTAELQSKAAEDFESVFGVQ</sequence>
<accession>A0A178LQ81</accession>
<evidence type="ECO:0000256" key="1">
    <source>
        <dbReference type="ARBA" id="ARBA00022729"/>
    </source>
</evidence>
<feature type="signal peptide" evidence="2">
    <location>
        <begin position="1"/>
        <end position="28"/>
    </location>
</feature>
<dbReference type="Gene3D" id="3.40.190.10">
    <property type="entry name" value="Periplasmic binding protein-like II"/>
    <property type="match status" value="2"/>
</dbReference>
<dbReference type="PANTHER" id="PTHR30006:SF24">
    <property type="entry name" value="SLL0237 PROTEIN"/>
    <property type="match status" value="1"/>
</dbReference>
<dbReference type="Pfam" id="PF13416">
    <property type="entry name" value="SBP_bac_8"/>
    <property type="match status" value="1"/>
</dbReference>
<evidence type="ECO:0000313" key="3">
    <source>
        <dbReference type="EMBL" id="OAN35130.1"/>
    </source>
</evidence>
<proteinExistence type="predicted"/>
<dbReference type="Proteomes" id="UP000078396">
    <property type="component" value="Unassembled WGS sequence"/>
</dbReference>
<evidence type="ECO:0000313" key="4">
    <source>
        <dbReference type="Proteomes" id="UP000078396"/>
    </source>
</evidence>
<dbReference type="AlphaFoldDB" id="A0A178LQ81"/>